<accession>X0YRE2</accession>
<protein>
    <submittedName>
        <fullName evidence="1">Uncharacterized protein</fullName>
    </submittedName>
</protein>
<comment type="caution">
    <text evidence="1">The sequence shown here is derived from an EMBL/GenBank/DDBJ whole genome shotgun (WGS) entry which is preliminary data.</text>
</comment>
<gene>
    <name evidence="1" type="ORF">S01H4_17052</name>
</gene>
<evidence type="ECO:0000313" key="1">
    <source>
        <dbReference type="EMBL" id="GAG58790.1"/>
    </source>
</evidence>
<proteinExistence type="predicted"/>
<sequence length="163" mass="19444">DEEKTKLLHKYMTEVSESFDEYDFFASIMPELKKHFGDRLRNTIRSNCADIIKKEEQLNINRNRFSVICSFKTKDFDKDDQVFSLFANLLSAGEDKIKLAIDYLIPYYENRPPYRKKTMLTTLLEDVSKKVDSDYRKKIQKISSKLSLRMRKSIFDLFRFPKV</sequence>
<feature type="non-terminal residue" evidence="1">
    <location>
        <position position="1"/>
    </location>
</feature>
<organism evidence="1">
    <name type="scientific">marine sediment metagenome</name>
    <dbReference type="NCBI Taxonomy" id="412755"/>
    <lineage>
        <taxon>unclassified sequences</taxon>
        <taxon>metagenomes</taxon>
        <taxon>ecological metagenomes</taxon>
    </lineage>
</organism>
<name>X0YRE2_9ZZZZ</name>
<dbReference type="EMBL" id="BART01007497">
    <property type="protein sequence ID" value="GAG58790.1"/>
    <property type="molecule type" value="Genomic_DNA"/>
</dbReference>
<dbReference type="AlphaFoldDB" id="X0YRE2"/>
<reference evidence="1" key="1">
    <citation type="journal article" date="2014" name="Front. Microbiol.">
        <title>High frequency of phylogenetically diverse reductive dehalogenase-homologous genes in deep subseafloor sedimentary metagenomes.</title>
        <authorList>
            <person name="Kawai M."/>
            <person name="Futagami T."/>
            <person name="Toyoda A."/>
            <person name="Takaki Y."/>
            <person name="Nishi S."/>
            <person name="Hori S."/>
            <person name="Arai W."/>
            <person name="Tsubouchi T."/>
            <person name="Morono Y."/>
            <person name="Uchiyama I."/>
            <person name="Ito T."/>
            <person name="Fujiyama A."/>
            <person name="Inagaki F."/>
            <person name="Takami H."/>
        </authorList>
    </citation>
    <scope>NUCLEOTIDE SEQUENCE</scope>
    <source>
        <strain evidence="1">Expedition CK06-06</strain>
    </source>
</reference>